<protein>
    <recommendedName>
        <fullName evidence="1">SH3b domain-containing protein</fullName>
    </recommendedName>
</protein>
<evidence type="ECO:0000259" key="1">
    <source>
        <dbReference type="Pfam" id="PF08239"/>
    </source>
</evidence>
<dbReference type="AlphaFoldDB" id="A0A3B0SQT7"/>
<dbReference type="Gene3D" id="2.30.30.40">
    <property type="entry name" value="SH3 Domains"/>
    <property type="match status" value="1"/>
</dbReference>
<feature type="domain" description="SH3b" evidence="1">
    <location>
        <begin position="123"/>
        <end position="173"/>
    </location>
</feature>
<dbReference type="InterPro" id="IPR003646">
    <property type="entry name" value="SH3-like_bac-type"/>
</dbReference>
<dbReference type="Pfam" id="PF08239">
    <property type="entry name" value="SH3_3"/>
    <property type="match status" value="1"/>
</dbReference>
<reference evidence="2" key="1">
    <citation type="submission" date="2018-06" db="EMBL/GenBank/DDBJ databases">
        <authorList>
            <person name="Zhirakovskaya E."/>
        </authorList>
    </citation>
    <scope>NUCLEOTIDE SEQUENCE</scope>
</reference>
<sequence>MFWPRSFSLACLAALMLGGCASLSSLGLTGEEENFAAGSALSVKLASGDRKALGGAVIAAVESGQPQRWRGVRAAGVVMPGGYSIANLRPDPNARIALARDDIDVGYVMETELGLYVLTRNSNIRIGPGTQYAIAEKLPAGSGVEIVGRLTDGTWMLAAIDGTVRGYIHKSLVIKAPGTELLLAGGPRRRPLKCREFTQRISIFSEQDEWADAACYDGVAWRRARPAAASLAVAGEPLGL</sequence>
<proteinExistence type="predicted"/>
<gene>
    <name evidence="2" type="ORF">MNBD_ALPHA05-2011</name>
</gene>
<accession>A0A3B0SQT7</accession>
<organism evidence="2">
    <name type="scientific">hydrothermal vent metagenome</name>
    <dbReference type="NCBI Taxonomy" id="652676"/>
    <lineage>
        <taxon>unclassified sequences</taxon>
        <taxon>metagenomes</taxon>
        <taxon>ecological metagenomes</taxon>
    </lineage>
</organism>
<dbReference type="PROSITE" id="PS51257">
    <property type="entry name" value="PROKAR_LIPOPROTEIN"/>
    <property type="match status" value="1"/>
</dbReference>
<dbReference type="EMBL" id="UOEH01000616">
    <property type="protein sequence ID" value="VAW07868.1"/>
    <property type="molecule type" value="Genomic_DNA"/>
</dbReference>
<name>A0A3B0SQT7_9ZZZZ</name>
<evidence type="ECO:0000313" key="2">
    <source>
        <dbReference type="EMBL" id="VAW07868.1"/>
    </source>
</evidence>